<comment type="similarity">
    <text evidence="2">Belongs to the NAD(P)-dependent epimerase/dehydratase family. Dihydroflavonol-4-reductase subfamily.</text>
</comment>
<gene>
    <name evidence="4" type="ORF">KK083_32095</name>
</gene>
<name>A0AAP2DVN2_9BACT</name>
<accession>A0AAP2DVN2</accession>
<organism evidence="4 5">
    <name type="scientific">Chryseosolibacter histidini</name>
    <dbReference type="NCBI Taxonomy" id="2782349"/>
    <lineage>
        <taxon>Bacteria</taxon>
        <taxon>Pseudomonadati</taxon>
        <taxon>Bacteroidota</taxon>
        <taxon>Cytophagia</taxon>
        <taxon>Cytophagales</taxon>
        <taxon>Chryseotaleaceae</taxon>
        <taxon>Chryseosolibacter</taxon>
    </lineage>
</organism>
<dbReference type="InterPro" id="IPR050425">
    <property type="entry name" value="NAD(P)_dehydrat-like"/>
</dbReference>
<dbReference type="EMBL" id="JAHESF010000081">
    <property type="protein sequence ID" value="MBT1701579.1"/>
    <property type="molecule type" value="Genomic_DNA"/>
</dbReference>
<dbReference type="PANTHER" id="PTHR10366:SF564">
    <property type="entry name" value="STEROL-4-ALPHA-CARBOXYLATE 3-DEHYDROGENASE, DECARBOXYLATING"/>
    <property type="match status" value="1"/>
</dbReference>
<dbReference type="Pfam" id="PF01370">
    <property type="entry name" value="Epimerase"/>
    <property type="match status" value="1"/>
</dbReference>
<dbReference type="AlphaFoldDB" id="A0AAP2DVN2"/>
<dbReference type="Proteomes" id="UP001319200">
    <property type="component" value="Unassembled WGS sequence"/>
</dbReference>
<dbReference type="GO" id="GO:0016616">
    <property type="term" value="F:oxidoreductase activity, acting on the CH-OH group of donors, NAD or NADP as acceptor"/>
    <property type="evidence" value="ECO:0007669"/>
    <property type="project" value="TreeGrafter"/>
</dbReference>
<dbReference type="InterPro" id="IPR036291">
    <property type="entry name" value="NAD(P)-bd_dom_sf"/>
</dbReference>
<protein>
    <submittedName>
        <fullName evidence="4">NAD-dependent epimerase/dehydratase family protein</fullName>
    </submittedName>
</protein>
<evidence type="ECO:0000259" key="3">
    <source>
        <dbReference type="Pfam" id="PF01370"/>
    </source>
</evidence>
<dbReference type="PANTHER" id="PTHR10366">
    <property type="entry name" value="NAD DEPENDENT EPIMERASE/DEHYDRATASE"/>
    <property type="match status" value="1"/>
</dbReference>
<reference evidence="4 5" key="1">
    <citation type="submission" date="2021-05" db="EMBL/GenBank/DDBJ databases">
        <title>A Polyphasic approach of four new species of the genus Ohtaekwangia: Ohtaekwangia histidinii sp. nov., Ohtaekwangia cretensis sp. nov., Ohtaekwangia indiensis sp. nov., Ohtaekwangia reichenbachii sp. nov. from diverse environment.</title>
        <authorList>
            <person name="Octaviana S."/>
        </authorList>
    </citation>
    <scope>NUCLEOTIDE SEQUENCE [LARGE SCALE GENOMIC DNA]</scope>
    <source>
        <strain evidence="4 5">PWU4</strain>
    </source>
</reference>
<evidence type="ECO:0000313" key="4">
    <source>
        <dbReference type="EMBL" id="MBT1701579.1"/>
    </source>
</evidence>
<dbReference type="Gene3D" id="3.40.50.720">
    <property type="entry name" value="NAD(P)-binding Rossmann-like Domain"/>
    <property type="match status" value="1"/>
</dbReference>
<evidence type="ECO:0000313" key="5">
    <source>
        <dbReference type="Proteomes" id="UP001319200"/>
    </source>
</evidence>
<evidence type="ECO:0000256" key="2">
    <source>
        <dbReference type="ARBA" id="ARBA00023445"/>
    </source>
</evidence>
<comment type="caution">
    <text evidence="4">The sequence shown here is derived from an EMBL/GenBank/DDBJ whole genome shotgun (WGS) entry which is preliminary data.</text>
</comment>
<evidence type="ECO:0000256" key="1">
    <source>
        <dbReference type="ARBA" id="ARBA00023002"/>
    </source>
</evidence>
<keyword evidence="5" id="KW-1185">Reference proteome</keyword>
<feature type="domain" description="NAD-dependent epimerase/dehydratase" evidence="3">
    <location>
        <begin position="2"/>
        <end position="223"/>
    </location>
</feature>
<dbReference type="InterPro" id="IPR001509">
    <property type="entry name" value="Epimerase_deHydtase"/>
</dbReference>
<proteinExistence type="inferred from homology"/>
<keyword evidence="1" id="KW-0560">Oxidoreductase</keyword>
<dbReference type="RefSeq" id="WP_254170260.1">
    <property type="nucleotide sequence ID" value="NZ_JAHESF010000081.1"/>
</dbReference>
<sequence>MIAVTGANGLLGSFIVRKLLAQGEPFIALKRKNSDVSLLADVQSSIQWKDADILDPVSMGEALENVSEVIHAAAMVSFNPRDARKIFRVNVEGTRNVVNACLIGQVKKLVYISSVAALGRLKGQSEIDEGQKWTDNPLNSTYAESKYLAELEVFRAHEEGLNTVIVNPSVILAGADWNKSSAKLFKYVWDERPFYVDSFLNYVDVRDVADATYRLLRADHRGERFILNAGAIALPEFLSKMAVRFSKKPPAMRLNKTVLRLVAAGESVRSWLSRSEPLITRETARFAGTRFLYRNEKIKKQLNFEFQTIDQTLEWCCEYYMKQAKR</sequence>
<dbReference type="SUPFAM" id="SSF51735">
    <property type="entry name" value="NAD(P)-binding Rossmann-fold domains"/>
    <property type="match status" value="1"/>
</dbReference>